<name>A0A0E9V058_ANGAN</name>
<reference evidence="1" key="2">
    <citation type="journal article" date="2015" name="Fish Shellfish Immunol.">
        <title>Early steps in the European eel (Anguilla anguilla)-Vibrio vulnificus interaction in the gills: Role of the RtxA13 toxin.</title>
        <authorList>
            <person name="Callol A."/>
            <person name="Pajuelo D."/>
            <person name="Ebbesson L."/>
            <person name="Teles M."/>
            <person name="MacKenzie S."/>
            <person name="Amaro C."/>
        </authorList>
    </citation>
    <scope>NUCLEOTIDE SEQUENCE</scope>
</reference>
<organism evidence="1">
    <name type="scientific">Anguilla anguilla</name>
    <name type="common">European freshwater eel</name>
    <name type="synonym">Muraena anguilla</name>
    <dbReference type="NCBI Taxonomy" id="7936"/>
    <lineage>
        <taxon>Eukaryota</taxon>
        <taxon>Metazoa</taxon>
        <taxon>Chordata</taxon>
        <taxon>Craniata</taxon>
        <taxon>Vertebrata</taxon>
        <taxon>Euteleostomi</taxon>
        <taxon>Actinopterygii</taxon>
        <taxon>Neopterygii</taxon>
        <taxon>Teleostei</taxon>
        <taxon>Anguilliformes</taxon>
        <taxon>Anguillidae</taxon>
        <taxon>Anguilla</taxon>
    </lineage>
</organism>
<sequence>MATFCYSLSLCSVYDLCITVACTEQSAIRLFLSQGSFTRMSACH</sequence>
<accession>A0A0E9V058</accession>
<reference evidence="1" key="1">
    <citation type="submission" date="2014-11" db="EMBL/GenBank/DDBJ databases">
        <authorList>
            <person name="Amaro Gonzalez C."/>
        </authorList>
    </citation>
    <scope>NUCLEOTIDE SEQUENCE</scope>
</reference>
<dbReference type="AlphaFoldDB" id="A0A0E9V058"/>
<protein>
    <submittedName>
        <fullName evidence="1">Uncharacterized protein</fullName>
    </submittedName>
</protein>
<evidence type="ECO:0000313" key="1">
    <source>
        <dbReference type="EMBL" id="JAH71371.1"/>
    </source>
</evidence>
<proteinExistence type="predicted"/>
<dbReference type="EMBL" id="GBXM01037206">
    <property type="protein sequence ID" value="JAH71371.1"/>
    <property type="molecule type" value="Transcribed_RNA"/>
</dbReference>